<dbReference type="Proteomes" id="UP000238701">
    <property type="component" value="Unassembled WGS sequence"/>
</dbReference>
<organism evidence="1 2">
    <name type="scientific">Candidatus Sulfotelmatobacter kueseliae</name>
    <dbReference type="NCBI Taxonomy" id="2042962"/>
    <lineage>
        <taxon>Bacteria</taxon>
        <taxon>Pseudomonadati</taxon>
        <taxon>Acidobacteriota</taxon>
        <taxon>Terriglobia</taxon>
        <taxon>Terriglobales</taxon>
        <taxon>Candidatus Korobacteraceae</taxon>
        <taxon>Candidatus Sulfotelmatobacter</taxon>
    </lineage>
</organism>
<reference evidence="2" key="1">
    <citation type="submission" date="2018-02" db="EMBL/GenBank/DDBJ databases">
        <authorList>
            <person name="Hausmann B."/>
        </authorList>
    </citation>
    <scope>NUCLEOTIDE SEQUENCE [LARGE SCALE GENOMIC DNA]</scope>
    <source>
        <strain evidence="2">Peat soil MAG SbA1</strain>
    </source>
</reference>
<protein>
    <submittedName>
        <fullName evidence="1">Uncharacterized protein</fullName>
    </submittedName>
</protein>
<gene>
    <name evidence="1" type="ORF">SBA1_560007</name>
</gene>
<dbReference type="AlphaFoldDB" id="A0A2U3L014"/>
<proteinExistence type="predicted"/>
<evidence type="ECO:0000313" key="1">
    <source>
        <dbReference type="EMBL" id="SPF45139.1"/>
    </source>
</evidence>
<dbReference type="EMBL" id="OMOD01000151">
    <property type="protein sequence ID" value="SPF45139.1"/>
    <property type="molecule type" value="Genomic_DNA"/>
</dbReference>
<name>A0A2U3L014_9BACT</name>
<evidence type="ECO:0000313" key="2">
    <source>
        <dbReference type="Proteomes" id="UP000238701"/>
    </source>
</evidence>
<sequence length="62" mass="6867">MAGRTGAASRGGDDDPRRRYYRLTSLGRGVLTAETARLAGVVREARVRLQMTRPQIAKPRRA</sequence>
<accession>A0A2U3L014</accession>